<keyword evidence="2" id="KW-1185">Reference proteome</keyword>
<sequence length="118" mass="12515">MGSVIRSDCARRHSRTISIRVHEYPALSLTPMCSFTFSRAMFDQTRPCIFLGFSLAVVSAVCTVFSSRWAHAGSGTPGEANALLSASPATSAPMAGTNSISPDSTDILDFSRDVIATP</sequence>
<protein>
    <submittedName>
        <fullName evidence="1">Uncharacterized protein</fullName>
    </submittedName>
</protein>
<reference evidence="1" key="2">
    <citation type="journal article" date="2022" name="New Phytol.">
        <title>Evolutionary transition to the ectomycorrhizal habit in the genomes of a hyperdiverse lineage of mushroom-forming fungi.</title>
        <authorList>
            <person name="Looney B."/>
            <person name="Miyauchi S."/>
            <person name="Morin E."/>
            <person name="Drula E."/>
            <person name="Courty P.E."/>
            <person name="Kohler A."/>
            <person name="Kuo A."/>
            <person name="LaButti K."/>
            <person name="Pangilinan J."/>
            <person name="Lipzen A."/>
            <person name="Riley R."/>
            <person name="Andreopoulos W."/>
            <person name="He G."/>
            <person name="Johnson J."/>
            <person name="Nolan M."/>
            <person name="Tritt A."/>
            <person name="Barry K.W."/>
            <person name="Grigoriev I.V."/>
            <person name="Nagy L.G."/>
            <person name="Hibbett D."/>
            <person name="Henrissat B."/>
            <person name="Matheny P.B."/>
            <person name="Labbe J."/>
            <person name="Martin F.M."/>
        </authorList>
    </citation>
    <scope>NUCLEOTIDE SEQUENCE</scope>
    <source>
        <strain evidence="1">HHB10654</strain>
    </source>
</reference>
<name>A0ACB8SJL5_9AGAM</name>
<comment type="caution">
    <text evidence="1">The sequence shown here is derived from an EMBL/GenBank/DDBJ whole genome shotgun (WGS) entry which is preliminary data.</text>
</comment>
<evidence type="ECO:0000313" key="2">
    <source>
        <dbReference type="Proteomes" id="UP000814140"/>
    </source>
</evidence>
<gene>
    <name evidence="1" type="ORF">BV25DRAFT_1557022</name>
</gene>
<dbReference type="EMBL" id="MU277261">
    <property type="protein sequence ID" value="KAI0056630.1"/>
    <property type="molecule type" value="Genomic_DNA"/>
</dbReference>
<evidence type="ECO:0000313" key="1">
    <source>
        <dbReference type="EMBL" id="KAI0056630.1"/>
    </source>
</evidence>
<proteinExistence type="predicted"/>
<reference evidence="1" key="1">
    <citation type="submission" date="2021-03" db="EMBL/GenBank/DDBJ databases">
        <authorList>
            <consortium name="DOE Joint Genome Institute"/>
            <person name="Ahrendt S."/>
            <person name="Looney B.P."/>
            <person name="Miyauchi S."/>
            <person name="Morin E."/>
            <person name="Drula E."/>
            <person name="Courty P.E."/>
            <person name="Chicoki N."/>
            <person name="Fauchery L."/>
            <person name="Kohler A."/>
            <person name="Kuo A."/>
            <person name="Labutti K."/>
            <person name="Pangilinan J."/>
            <person name="Lipzen A."/>
            <person name="Riley R."/>
            <person name="Andreopoulos W."/>
            <person name="He G."/>
            <person name="Johnson J."/>
            <person name="Barry K.W."/>
            <person name="Grigoriev I.V."/>
            <person name="Nagy L."/>
            <person name="Hibbett D."/>
            <person name="Henrissat B."/>
            <person name="Matheny P.B."/>
            <person name="Labbe J."/>
            <person name="Martin F."/>
        </authorList>
    </citation>
    <scope>NUCLEOTIDE SEQUENCE</scope>
    <source>
        <strain evidence="1">HHB10654</strain>
    </source>
</reference>
<organism evidence="1 2">
    <name type="scientific">Artomyces pyxidatus</name>
    <dbReference type="NCBI Taxonomy" id="48021"/>
    <lineage>
        <taxon>Eukaryota</taxon>
        <taxon>Fungi</taxon>
        <taxon>Dikarya</taxon>
        <taxon>Basidiomycota</taxon>
        <taxon>Agaricomycotina</taxon>
        <taxon>Agaricomycetes</taxon>
        <taxon>Russulales</taxon>
        <taxon>Auriscalpiaceae</taxon>
        <taxon>Artomyces</taxon>
    </lineage>
</organism>
<accession>A0ACB8SJL5</accession>
<dbReference type="Proteomes" id="UP000814140">
    <property type="component" value="Unassembled WGS sequence"/>
</dbReference>